<evidence type="ECO:0000313" key="4">
    <source>
        <dbReference type="Proteomes" id="UP001501035"/>
    </source>
</evidence>
<accession>A0ABP6LI72</accession>
<protein>
    <submittedName>
        <fullName evidence="3">Uncharacterized protein</fullName>
    </submittedName>
</protein>
<gene>
    <name evidence="3" type="ORF">GCM10010528_22230</name>
</gene>
<name>A0ABP6LI72_9ACTN</name>
<evidence type="ECO:0000256" key="1">
    <source>
        <dbReference type="SAM" id="MobiDB-lite"/>
    </source>
</evidence>
<comment type="caution">
    <text evidence="3">The sequence shown here is derived from an EMBL/GenBank/DDBJ whole genome shotgun (WGS) entry which is preliminary data.</text>
</comment>
<keyword evidence="4" id="KW-1185">Reference proteome</keyword>
<proteinExistence type="predicted"/>
<keyword evidence="2" id="KW-1133">Transmembrane helix</keyword>
<feature type="region of interest" description="Disordered" evidence="1">
    <location>
        <begin position="1"/>
        <end position="72"/>
    </location>
</feature>
<dbReference type="Proteomes" id="UP001501035">
    <property type="component" value="Unassembled WGS sequence"/>
</dbReference>
<dbReference type="EMBL" id="BAAAVS010000026">
    <property type="protein sequence ID" value="GAA3041471.1"/>
    <property type="molecule type" value="Genomic_DNA"/>
</dbReference>
<keyword evidence="2" id="KW-0472">Membrane</keyword>
<sequence>MEHDQQGSSTTPDISSPGVPAPIAQSLPGPVPPVPVPPDQVPPGPPGAPFHGYGPPPGTPPQRWLGPGPYLPRRTWQQKTRTLITAMTGLSGVVWIACAIILMLLGAVVAQYQKTATFTGNGGVMVSCESSSTAGGAVEAGTPVIAWSDRSDRVLHTALRPVKRAEVIDPNDRAGGKAERCYLPFTLEQVRGDASGYNVRIGDTATQFVTTKSLKDGAIVPIVIGGDR</sequence>
<dbReference type="RefSeq" id="WP_290707219.1">
    <property type="nucleotide sequence ID" value="NZ_BAAAVS010000026.1"/>
</dbReference>
<reference evidence="4" key="1">
    <citation type="journal article" date="2019" name="Int. J. Syst. Evol. Microbiol.">
        <title>The Global Catalogue of Microorganisms (GCM) 10K type strain sequencing project: providing services to taxonomists for standard genome sequencing and annotation.</title>
        <authorList>
            <consortium name="The Broad Institute Genomics Platform"/>
            <consortium name="The Broad Institute Genome Sequencing Center for Infectious Disease"/>
            <person name="Wu L."/>
            <person name="Ma J."/>
        </authorList>
    </citation>
    <scope>NUCLEOTIDE SEQUENCE [LARGE SCALE GENOMIC DNA]</scope>
    <source>
        <strain evidence="4">JCM 14234</strain>
    </source>
</reference>
<feature type="compositionally biased region" description="Polar residues" evidence="1">
    <location>
        <begin position="1"/>
        <end position="14"/>
    </location>
</feature>
<feature type="compositionally biased region" description="Pro residues" evidence="1">
    <location>
        <begin position="29"/>
        <end position="60"/>
    </location>
</feature>
<feature type="transmembrane region" description="Helical" evidence="2">
    <location>
        <begin position="83"/>
        <end position="109"/>
    </location>
</feature>
<evidence type="ECO:0000313" key="3">
    <source>
        <dbReference type="EMBL" id="GAA3041471.1"/>
    </source>
</evidence>
<evidence type="ECO:0000256" key="2">
    <source>
        <dbReference type="SAM" id="Phobius"/>
    </source>
</evidence>
<keyword evidence="2" id="KW-0812">Transmembrane</keyword>
<organism evidence="3 4">
    <name type="scientific">Gordonia defluvii</name>
    <dbReference type="NCBI Taxonomy" id="283718"/>
    <lineage>
        <taxon>Bacteria</taxon>
        <taxon>Bacillati</taxon>
        <taxon>Actinomycetota</taxon>
        <taxon>Actinomycetes</taxon>
        <taxon>Mycobacteriales</taxon>
        <taxon>Gordoniaceae</taxon>
        <taxon>Gordonia</taxon>
    </lineage>
</organism>